<dbReference type="CDD" id="cd24035">
    <property type="entry name" value="ASKHA_NBD_O66634-like_rpt2"/>
    <property type="match status" value="1"/>
</dbReference>
<evidence type="ECO:0000256" key="4">
    <source>
        <dbReference type="ARBA" id="ARBA00023014"/>
    </source>
</evidence>
<accession>A0A7Z8KLA2</accession>
<dbReference type="Pfam" id="PF01869">
    <property type="entry name" value="BcrAD_BadFG"/>
    <property type="match status" value="2"/>
</dbReference>
<dbReference type="InterPro" id="IPR018709">
    <property type="entry name" value="CoA_activase_DUF2229"/>
</dbReference>
<dbReference type="Proteomes" id="UP000319335">
    <property type="component" value="Unassembled WGS sequence"/>
</dbReference>
<dbReference type="InterPro" id="IPR051805">
    <property type="entry name" value="Dehydratase_Activator_Redct"/>
</dbReference>
<comment type="cofactor">
    <cofactor evidence="1">
        <name>[4Fe-4S] cluster</name>
        <dbReference type="ChEBI" id="CHEBI:49883"/>
    </cofactor>
</comment>
<dbReference type="NCBIfam" id="TIGR00241">
    <property type="entry name" value="CoA_E_activ"/>
    <property type="match status" value="1"/>
</dbReference>
<reference evidence="8 9" key="1">
    <citation type="submission" date="2019-06" db="EMBL/GenBank/DDBJ databases">
        <title>Draft genome sequence of Methanolobus vulcani B1d.</title>
        <authorList>
            <person name="Creighbaum A.J."/>
            <person name="Ticak T."/>
            <person name="Hariraju D."/>
            <person name="Arivett B.A."/>
            <person name="Ferguson D.J.Jr."/>
        </authorList>
    </citation>
    <scope>NUCLEOTIDE SEQUENCE [LARGE SCALE GENOMIC DNA]</scope>
    <source>
        <strain evidence="8 9">B1d</strain>
    </source>
</reference>
<evidence type="ECO:0000313" key="9">
    <source>
        <dbReference type="Proteomes" id="UP000319335"/>
    </source>
</evidence>
<keyword evidence="9" id="KW-1185">Reference proteome</keyword>
<dbReference type="CDD" id="cd24034">
    <property type="entry name" value="ASKHA_NBD_O66634-like_rpt1"/>
    <property type="match status" value="1"/>
</dbReference>
<evidence type="ECO:0000256" key="5">
    <source>
        <dbReference type="SAM" id="MobiDB-lite"/>
    </source>
</evidence>
<evidence type="ECO:0000256" key="2">
    <source>
        <dbReference type="ARBA" id="ARBA00022723"/>
    </source>
</evidence>
<sequence length="1337" mass="148500">MKKPDYSIGIDIGYSSIKIALIDESNNIVHTDYLIHKGKTRECLKKMLSELLQNYDASNITIGAVTGSEGGILSTEHKQNHVNNAASLIEGSLVLNENVRSIIEIGGETSRYITGFDNKDKSSIEISANSNCSAGTGSFLEEQVSRLNMSIEDYSACAAKRKEIPRIAGRCSVFAKTDIIHHQQEGVPVESILQGLAYALVRNYKASVIKKLPIKKPVLFAGGVAYNEAIVDAMRNILKLSEDELIIPEKCGNVVSIGAAVLAKEQALKIDIQKLLNKLESSDEKPAETVKGIKLSALCPFGRGDTDGKHVCEPITNINGQKTNCYLGIDVGSTSTNLVLINENNDIVAYRYLRTRGDPARAVMDGLADLGHEFGDSVQIAGAGTTGSGRYMIANMVGADVIKDEITAQAKAASTIDDFVDTVFEIGGQDSKYISINNGMVTDFQMNKVCAAGTGSFVEEQASKFDIPIDSLGDLAMEGTDPAYLGERCTVFIETSIATHLAKGAKIEDISSGLCYSIVKNYLNRVVGQKKIGDKIFLQGGIAYNQGIINAFRSLTGKEIIIPPFFSVTGAYGAAVLSKEGMKQVDSSFKGFYIDKSDIQFTKPEKPERKAGKGSEFKKRMNKFSFAGHDASMDENKKTIGVPRALFNYGGMFSRYNIFFKELGFNIMLSSPTTEDTIRLGQDNAIEETCYPVKLINGHVAELVNKNVDYIFFPSLYTSAHPRSPSRRSFGCPYMQLASKLVDQAMELDSKGIKLLSPTVAQSFGDEFMDESYMSLGLQLGKSPEEIKMARQKSYKKSEKMREERKKERQNTIKELRDDEKAIVLVSKIYGVVDPILNLGIPERLEEMGYKVLSFNNLPENDISEEHPNMFWPFGLHILESAKIVREHPNMHAVLLTHHGCGPDTVFSHYFRELMGGKPFLNIEVDEHSSDVGVITRLEAFINSIDSKATLDESKIASFIPHGKIETEISCVPEDADIYIQNMYPYSELFCELMRRSGRRNMKVIPETSTKTIDEGRKHTVTNEYFSMAALAGDILSIPGIRETSAEQKFLLIPQAEGAELDGQYNRFVRTILDEEGLANIGIISPYVEDLVYQEKEAQESVFLILLAGDIIRTAASDKRETYLQDIKEMIRNYSLNIEALKAISNEISSEFKPESFKKSILAIGESMILFNDVLNNNVLKDIESKGYCVMYAPFSEYMWLLWRDHIDQCATDNKNSMLLKLEMFSDYISEINKCLSDCSPFDEKINGLVERADNSLGYYAGAFGRYRKAKILGELNSIDAIITVASMYENTGILLNAVQNQKETDHDKKRPILNLTFDGNANENDDVRIETFLHYL</sequence>
<evidence type="ECO:0000259" key="6">
    <source>
        <dbReference type="Pfam" id="PF01869"/>
    </source>
</evidence>
<keyword evidence="3" id="KW-0408">Iron</keyword>
<comment type="caution">
    <text evidence="8">The sequence shown here is derived from an EMBL/GenBank/DDBJ whole genome shotgun (WGS) entry which is preliminary data.</text>
</comment>
<dbReference type="Gene3D" id="3.30.420.40">
    <property type="match status" value="4"/>
</dbReference>
<dbReference type="GO" id="GO:0051536">
    <property type="term" value="F:iron-sulfur cluster binding"/>
    <property type="evidence" value="ECO:0007669"/>
    <property type="project" value="UniProtKB-KW"/>
</dbReference>
<dbReference type="PANTHER" id="PTHR32329:SF7">
    <property type="entry name" value="ACTIVATOR OF 2-HYDROXYACYL-COA-HYDRATASE"/>
    <property type="match status" value="1"/>
</dbReference>
<dbReference type="SUPFAM" id="SSF53067">
    <property type="entry name" value="Actin-like ATPase domain"/>
    <property type="match status" value="2"/>
</dbReference>
<evidence type="ECO:0000313" key="8">
    <source>
        <dbReference type="EMBL" id="TQD23457.1"/>
    </source>
</evidence>
<gene>
    <name evidence="8" type="ORF">FKV42_13080</name>
</gene>
<dbReference type="GO" id="GO:0046872">
    <property type="term" value="F:metal ion binding"/>
    <property type="evidence" value="ECO:0007669"/>
    <property type="project" value="UniProtKB-KW"/>
</dbReference>
<feature type="region of interest" description="Disordered" evidence="5">
    <location>
        <begin position="792"/>
        <end position="812"/>
    </location>
</feature>
<dbReference type="OrthoDB" id="114976at2157"/>
<protein>
    <submittedName>
        <fullName evidence="8">CoA activase</fullName>
    </submittedName>
</protein>
<dbReference type="PANTHER" id="PTHR32329">
    <property type="entry name" value="BIFUNCTIONAL PROTEIN [INCLUDES 2-HYDROXYACYL-COA DEHYDRATASE (N-TER) AND ITS ACTIVATOR DOMAIN (C_TERM)-RELATED"/>
    <property type="match status" value="1"/>
</dbReference>
<dbReference type="InterPro" id="IPR008275">
    <property type="entry name" value="CoA_E_activase_dom"/>
</dbReference>
<dbReference type="Pfam" id="PF09989">
    <property type="entry name" value="DUF2229"/>
    <property type="match status" value="1"/>
</dbReference>
<feature type="domain" description="ATPase BadF/BadG/BcrA/BcrD type" evidence="6">
    <location>
        <begin position="327"/>
        <end position="577"/>
    </location>
</feature>
<evidence type="ECO:0000256" key="1">
    <source>
        <dbReference type="ARBA" id="ARBA00001966"/>
    </source>
</evidence>
<dbReference type="InterPro" id="IPR002731">
    <property type="entry name" value="ATPase_BadF"/>
</dbReference>
<feature type="domain" description="DUF2229" evidence="7">
    <location>
        <begin position="639"/>
        <end position="856"/>
    </location>
</feature>
<evidence type="ECO:0000256" key="3">
    <source>
        <dbReference type="ARBA" id="ARBA00023004"/>
    </source>
</evidence>
<evidence type="ECO:0000259" key="7">
    <source>
        <dbReference type="Pfam" id="PF09989"/>
    </source>
</evidence>
<dbReference type="InterPro" id="IPR043129">
    <property type="entry name" value="ATPase_NBD"/>
</dbReference>
<proteinExistence type="predicted"/>
<name>A0A7Z8KLA2_9EURY</name>
<dbReference type="Gene3D" id="3.40.50.11900">
    <property type="match status" value="1"/>
</dbReference>
<keyword evidence="4" id="KW-0411">Iron-sulfur</keyword>
<dbReference type="RefSeq" id="WP_154810771.1">
    <property type="nucleotide sequence ID" value="NZ_VIAQ01000020.1"/>
</dbReference>
<feature type="compositionally biased region" description="Basic and acidic residues" evidence="5">
    <location>
        <begin position="796"/>
        <end position="812"/>
    </location>
</feature>
<dbReference type="EMBL" id="VIAQ01000020">
    <property type="protein sequence ID" value="TQD23457.1"/>
    <property type="molecule type" value="Genomic_DNA"/>
</dbReference>
<keyword evidence="2" id="KW-0479">Metal-binding</keyword>
<organism evidence="8 9">
    <name type="scientific">Methanolobus vulcani</name>
    <dbReference type="NCBI Taxonomy" id="38026"/>
    <lineage>
        <taxon>Archaea</taxon>
        <taxon>Methanobacteriati</taxon>
        <taxon>Methanobacteriota</taxon>
        <taxon>Stenosarchaea group</taxon>
        <taxon>Methanomicrobia</taxon>
        <taxon>Methanosarcinales</taxon>
        <taxon>Methanosarcinaceae</taxon>
        <taxon>Methanolobus</taxon>
    </lineage>
</organism>
<feature type="domain" description="ATPase BadF/BadG/BcrA/BcrD type" evidence="6">
    <location>
        <begin position="8"/>
        <end position="263"/>
    </location>
</feature>